<dbReference type="SUPFAM" id="SSF52540">
    <property type="entry name" value="P-loop containing nucleoside triphosphate hydrolases"/>
    <property type="match status" value="1"/>
</dbReference>
<evidence type="ECO:0000256" key="3">
    <source>
        <dbReference type="ARBA" id="ARBA00022989"/>
    </source>
</evidence>
<evidence type="ECO:0000256" key="5">
    <source>
        <dbReference type="SAM" id="Phobius"/>
    </source>
</evidence>
<keyword evidence="8" id="KW-0547">Nucleotide-binding</keyword>
<feature type="transmembrane region" description="Helical" evidence="5">
    <location>
        <begin position="27"/>
        <end position="52"/>
    </location>
</feature>
<dbReference type="InterPro" id="IPR011527">
    <property type="entry name" value="ABC1_TM_dom"/>
</dbReference>
<dbReference type="CDD" id="cd07346">
    <property type="entry name" value="ABC_6TM_exporters"/>
    <property type="match status" value="1"/>
</dbReference>
<comment type="subcellular location">
    <subcellularLocation>
        <location evidence="1">Cell membrane</location>
        <topology evidence="1">Multi-pass membrane protein</topology>
    </subcellularLocation>
</comment>
<dbReference type="PANTHER" id="PTHR43394:SF1">
    <property type="entry name" value="ATP-BINDING CASSETTE SUB-FAMILY B MEMBER 10, MITOCHONDRIAL"/>
    <property type="match status" value="1"/>
</dbReference>
<dbReference type="Gene3D" id="3.40.50.300">
    <property type="entry name" value="P-loop containing nucleotide triphosphate hydrolases"/>
    <property type="match status" value="1"/>
</dbReference>
<feature type="transmembrane region" description="Helical" evidence="5">
    <location>
        <begin position="137"/>
        <end position="159"/>
    </location>
</feature>
<dbReference type="Gene3D" id="1.20.1560.10">
    <property type="entry name" value="ABC transporter type 1, transmembrane domain"/>
    <property type="match status" value="1"/>
</dbReference>
<dbReference type="RefSeq" id="WP_149689147.1">
    <property type="nucleotide sequence ID" value="NZ_SDPQ02000002.1"/>
</dbReference>
<dbReference type="InterPro" id="IPR039421">
    <property type="entry name" value="Type_1_exporter"/>
</dbReference>
<organism evidence="8 9">
    <name type="scientific">Aeromicrobium ginsengisoli</name>
    <dbReference type="NCBI Taxonomy" id="363867"/>
    <lineage>
        <taxon>Bacteria</taxon>
        <taxon>Bacillati</taxon>
        <taxon>Actinomycetota</taxon>
        <taxon>Actinomycetes</taxon>
        <taxon>Propionibacteriales</taxon>
        <taxon>Nocardioidaceae</taxon>
        <taxon>Aeromicrobium</taxon>
    </lineage>
</organism>
<evidence type="ECO:0000256" key="1">
    <source>
        <dbReference type="ARBA" id="ARBA00004651"/>
    </source>
</evidence>
<dbReference type="PROSITE" id="PS50893">
    <property type="entry name" value="ABC_TRANSPORTER_2"/>
    <property type="match status" value="1"/>
</dbReference>
<dbReference type="InterPro" id="IPR027417">
    <property type="entry name" value="P-loop_NTPase"/>
</dbReference>
<dbReference type="SUPFAM" id="SSF90123">
    <property type="entry name" value="ABC transporter transmembrane region"/>
    <property type="match status" value="1"/>
</dbReference>
<dbReference type="InterPro" id="IPR017871">
    <property type="entry name" value="ABC_transporter-like_CS"/>
</dbReference>
<dbReference type="EMBL" id="SDPQ02000002">
    <property type="protein sequence ID" value="KAA1397700.1"/>
    <property type="molecule type" value="Genomic_DNA"/>
</dbReference>
<dbReference type="GO" id="GO:0016887">
    <property type="term" value="F:ATP hydrolysis activity"/>
    <property type="evidence" value="ECO:0007669"/>
    <property type="project" value="InterPro"/>
</dbReference>
<dbReference type="GO" id="GO:0015421">
    <property type="term" value="F:ABC-type oligopeptide transporter activity"/>
    <property type="evidence" value="ECO:0007669"/>
    <property type="project" value="TreeGrafter"/>
</dbReference>
<dbReference type="Pfam" id="PF00664">
    <property type="entry name" value="ABC_membrane"/>
    <property type="match status" value="1"/>
</dbReference>
<keyword evidence="8" id="KW-0067">ATP-binding</keyword>
<feature type="transmembrane region" description="Helical" evidence="5">
    <location>
        <begin position="246"/>
        <end position="270"/>
    </location>
</feature>
<proteinExistence type="predicted"/>
<dbReference type="GO" id="GO:0005886">
    <property type="term" value="C:plasma membrane"/>
    <property type="evidence" value="ECO:0007669"/>
    <property type="project" value="UniProtKB-SubCell"/>
</dbReference>
<keyword evidence="2 5" id="KW-0812">Transmembrane</keyword>
<evidence type="ECO:0000259" key="7">
    <source>
        <dbReference type="PROSITE" id="PS50929"/>
    </source>
</evidence>
<feature type="domain" description="ABC transmembrane type-1" evidence="7">
    <location>
        <begin position="39"/>
        <end position="308"/>
    </location>
</feature>
<feature type="transmembrane region" description="Helical" evidence="5">
    <location>
        <begin position="64"/>
        <end position="82"/>
    </location>
</feature>
<dbReference type="Pfam" id="PF00005">
    <property type="entry name" value="ABC_tran"/>
    <property type="match status" value="1"/>
</dbReference>
<evidence type="ECO:0000256" key="4">
    <source>
        <dbReference type="ARBA" id="ARBA00023136"/>
    </source>
</evidence>
<keyword evidence="4 5" id="KW-0472">Membrane</keyword>
<dbReference type="PROSITE" id="PS50929">
    <property type="entry name" value="ABC_TM1F"/>
    <property type="match status" value="1"/>
</dbReference>
<dbReference type="PROSITE" id="PS00211">
    <property type="entry name" value="ABC_TRANSPORTER_1"/>
    <property type="match status" value="1"/>
</dbReference>
<dbReference type="Proteomes" id="UP000380867">
    <property type="component" value="Unassembled WGS sequence"/>
</dbReference>
<evidence type="ECO:0000259" key="6">
    <source>
        <dbReference type="PROSITE" id="PS50893"/>
    </source>
</evidence>
<comment type="caution">
    <text evidence="8">The sequence shown here is derived from an EMBL/GenBank/DDBJ whole genome shotgun (WGS) entry which is preliminary data.</text>
</comment>
<evidence type="ECO:0000313" key="9">
    <source>
        <dbReference type="Proteomes" id="UP000380867"/>
    </source>
</evidence>
<dbReference type="InterPro" id="IPR003439">
    <property type="entry name" value="ABC_transporter-like_ATP-bd"/>
</dbReference>
<sequence>MPVDAPAPPRSAAALLRRGLRRHHRKLLGCYALICSWLLCEALVPVVIGVIIDRAVATGDLGELAIWGGVLVGVFVVLSYSYRFGSRLGVGALELETHLLRVEVSEHVLGPDGARTGLLPGETLSLATSDAETIGQFLWHVGYSLAGLLGVAVSAIVLLRIDVTIGVVVLLGVPLVLLLIQVVTPLIARHTSDQQAGIAKATGIATDLVKGLRPLKGVGAEDVATSRYRTHSTSARDASIRTAQSVGYLFGLTAALSGLFLALVACLAGTRALDGTISIGELIAIVGLTQFLAEPITGLGETSARVASSFASARRVVDFLRTPPLATFGETVLDEPWPELEIKQMTAGPLRDLDLAPRRGELIGIVVDDTAGSDTLVRLLRGELPPGDRQGSLTLGGYEVDDLTIDSLRSRVVVSQHHVDLFEGTLRSVIDPDGALDGDAIDEILAASAASDVVDLHPDGLQQPITAGGATFSGGQRQRIALARALATRAPILVLAEPTSAVDAMTEQRIADGIRALRHAGDSDLVTIVVTSSPAILAGADRIHLVQDGRVVVSGTHHDLAQHDAYRQAVLR</sequence>
<feature type="domain" description="ABC transporter" evidence="6">
    <location>
        <begin position="320"/>
        <end position="572"/>
    </location>
</feature>
<keyword evidence="9" id="KW-1185">Reference proteome</keyword>
<name>A0A5M4FES1_9ACTN</name>
<feature type="transmembrane region" description="Helical" evidence="5">
    <location>
        <begin position="165"/>
        <end position="188"/>
    </location>
</feature>
<keyword evidence="3 5" id="KW-1133">Transmembrane helix</keyword>
<gene>
    <name evidence="8" type="ORF">ESP70_010115</name>
</gene>
<dbReference type="PANTHER" id="PTHR43394">
    <property type="entry name" value="ATP-DEPENDENT PERMEASE MDL1, MITOCHONDRIAL"/>
    <property type="match status" value="1"/>
</dbReference>
<protein>
    <submittedName>
        <fullName evidence="8">ABC transporter ATP-binding protein</fullName>
    </submittedName>
</protein>
<reference evidence="8" key="1">
    <citation type="submission" date="2019-09" db="EMBL/GenBank/DDBJ databases">
        <authorList>
            <person name="Li J."/>
        </authorList>
    </citation>
    <scope>NUCLEOTIDE SEQUENCE [LARGE SCALE GENOMIC DNA]</scope>
    <source>
        <strain evidence="8">JCM 14732</strain>
    </source>
</reference>
<dbReference type="OrthoDB" id="4966664at2"/>
<accession>A0A5M4FES1</accession>
<dbReference type="GO" id="GO:0005524">
    <property type="term" value="F:ATP binding"/>
    <property type="evidence" value="ECO:0007669"/>
    <property type="project" value="UniProtKB-KW"/>
</dbReference>
<evidence type="ECO:0000256" key="2">
    <source>
        <dbReference type="ARBA" id="ARBA00022692"/>
    </source>
</evidence>
<evidence type="ECO:0000313" key="8">
    <source>
        <dbReference type="EMBL" id="KAA1397700.1"/>
    </source>
</evidence>
<dbReference type="InterPro" id="IPR036640">
    <property type="entry name" value="ABC1_TM_sf"/>
</dbReference>
<dbReference type="AlphaFoldDB" id="A0A5M4FES1"/>